<dbReference type="InterPro" id="IPR000843">
    <property type="entry name" value="HTH_LacI"/>
</dbReference>
<proteinExistence type="predicted"/>
<evidence type="ECO:0000313" key="5">
    <source>
        <dbReference type="EMBL" id="SEJ79949.1"/>
    </source>
</evidence>
<dbReference type="SUPFAM" id="SSF53822">
    <property type="entry name" value="Periplasmic binding protein-like I"/>
    <property type="match status" value="1"/>
</dbReference>
<dbReference type="CDD" id="cd06278">
    <property type="entry name" value="PBP1_LacI-like"/>
    <property type="match status" value="1"/>
</dbReference>
<dbReference type="Gene3D" id="3.40.50.2300">
    <property type="match status" value="2"/>
</dbReference>
<dbReference type="SMART" id="SM00354">
    <property type="entry name" value="HTH_LACI"/>
    <property type="match status" value="1"/>
</dbReference>
<comment type="caution">
    <text evidence="5">The sequence shown here is derived from an EMBL/GenBank/DDBJ whole genome shotgun (WGS) entry which is preliminary data.</text>
</comment>
<gene>
    <name evidence="5" type="ORF">SAMN04487940_110188</name>
</gene>
<dbReference type="Proteomes" id="UP000182932">
    <property type="component" value="Unassembled WGS sequence"/>
</dbReference>
<evidence type="ECO:0000259" key="4">
    <source>
        <dbReference type="PROSITE" id="PS50932"/>
    </source>
</evidence>
<dbReference type="Pfam" id="PF00356">
    <property type="entry name" value="LacI"/>
    <property type="match status" value="1"/>
</dbReference>
<dbReference type="Gene3D" id="1.10.260.40">
    <property type="entry name" value="lambda repressor-like DNA-binding domains"/>
    <property type="match status" value="1"/>
</dbReference>
<evidence type="ECO:0000256" key="2">
    <source>
        <dbReference type="ARBA" id="ARBA00023125"/>
    </source>
</evidence>
<dbReference type="SUPFAM" id="SSF47413">
    <property type="entry name" value="lambda repressor-like DNA-binding domains"/>
    <property type="match status" value="1"/>
</dbReference>
<feature type="domain" description="HTH lacI-type" evidence="4">
    <location>
        <begin position="12"/>
        <end position="66"/>
    </location>
</feature>
<keyword evidence="1" id="KW-0805">Transcription regulation</keyword>
<dbReference type="GO" id="GO:0000976">
    <property type="term" value="F:transcription cis-regulatory region binding"/>
    <property type="evidence" value="ECO:0007669"/>
    <property type="project" value="TreeGrafter"/>
</dbReference>
<dbReference type="Pfam" id="PF00532">
    <property type="entry name" value="Peripla_BP_1"/>
    <property type="match status" value="1"/>
</dbReference>
<dbReference type="InterPro" id="IPR028082">
    <property type="entry name" value="Peripla_BP_I"/>
</dbReference>
<dbReference type="InterPro" id="IPR010982">
    <property type="entry name" value="Lambda_DNA-bd_dom_sf"/>
</dbReference>
<dbReference type="EMBL" id="FNYY01000010">
    <property type="protein sequence ID" value="SEJ79949.1"/>
    <property type="molecule type" value="Genomic_DNA"/>
</dbReference>
<dbReference type="PANTHER" id="PTHR30146:SF109">
    <property type="entry name" value="HTH-TYPE TRANSCRIPTIONAL REGULATOR GALS"/>
    <property type="match status" value="1"/>
</dbReference>
<dbReference type="PANTHER" id="PTHR30146">
    <property type="entry name" value="LACI-RELATED TRANSCRIPTIONAL REPRESSOR"/>
    <property type="match status" value="1"/>
</dbReference>
<keyword evidence="3" id="KW-0804">Transcription</keyword>
<dbReference type="InterPro" id="IPR001761">
    <property type="entry name" value="Peripla_BP/Lac1_sug-bd_dom"/>
</dbReference>
<dbReference type="RefSeq" id="WP_074837286.1">
    <property type="nucleotide sequence ID" value="NZ_CATMKJ010000013.1"/>
</dbReference>
<keyword evidence="6" id="KW-1185">Reference proteome</keyword>
<evidence type="ECO:0000256" key="3">
    <source>
        <dbReference type="ARBA" id="ARBA00023163"/>
    </source>
</evidence>
<protein>
    <submittedName>
        <fullName evidence="5">Transcriptional regulator, LacI family</fullName>
    </submittedName>
</protein>
<dbReference type="AlphaFoldDB" id="A0A975WBR0"/>
<name>A0A975WBR0_9RHOB</name>
<dbReference type="PROSITE" id="PS50932">
    <property type="entry name" value="HTH_LACI_2"/>
    <property type="match status" value="1"/>
</dbReference>
<keyword evidence="2" id="KW-0238">DNA-binding</keyword>
<reference evidence="5 6" key="1">
    <citation type="submission" date="2016-10" db="EMBL/GenBank/DDBJ databases">
        <authorList>
            <person name="Varghese N."/>
            <person name="Submissions S."/>
        </authorList>
    </citation>
    <scope>NUCLEOTIDE SEQUENCE [LARGE SCALE GENOMIC DNA]</scope>
    <source>
        <strain evidence="5 6">FF3</strain>
    </source>
</reference>
<sequence>MTDDELSSRPLPTADDVAAIAGVSRWTVTRAFKNNASISEKTRAKVMAAAEELGYAPDLLASSLASERSNLVAVLVDDFNNPHKLVMLERLTTAMRSAGLDTLLVNTLGSEDAQHALRNATQRRVDAAVLIGVNFDDSILHAALGARRVKKLILFARASDHPETISICVDDVAAMREITDYVIDKGYRRPLFLAGPDTRSAHVFRKETFVAHWQSRFDVTPEVLSVGSYDPRRAFETIERNLTSRRAYPDVIVCENDALAIGAMDALRHALGLRVPDDIAVTGFDDVPLAANRVYDLTTYRQPMTAMAEALVEVVLNRSDGSGLCQFGGRLVPRHSA</sequence>
<dbReference type="GeneID" id="80819249"/>
<organism evidence="5 6">
    <name type="scientific">Marinovum algicola</name>
    <dbReference type="NCBI Taxonomy" id="42444"/>
    <lineage>
        <taxon>Bacteria</taxon>
        <taxon>Pseudomonadati</taxon>
        <taxon>Pseudomonadota</taxon>
        <taxon>Alphaproteobacteria</taxon>
        <taxon>Rhodobacterales</taxon>
        <taxon>Roseobacteraceae</taxon>
        <taxon>Marinovum</taxon>
    </lineage>
</organism>
<dbReference type="GO" id="GO:0003700">
    <property type="term" value="F:DNA-binding transcription factor activity"/>
    <property type="evidence" value="ECO:0007669"/>
    <property type="project" value="TreeGrafter"/>
</dbReference>
<dbReference type="CDD" id="cd01392">
    <property type="entry name" value="HTH_LacI"/>
    <property type="match status" value="1"/>
</dbReference>
<evidence type="ECO:0000256" key="1">
    <source>
        <dbReference type="ARBA" id="ARBA00023015"/>
    </source>
</evidence>
<evidence type="ECO:0000313" key="6">
    <source>
        <dbReference type="Proteomes" id="UP000182932"/>
    </source>
</evidence>
<accession>A0A975WBR0</accession>